<feature type="compositionally biased region" description="Polar residues" evidence="1">
    <location>
        <begin position="218"/>
        <end position="227"/>
    </location>
</feature>
<keyword evidence="2" id="KW-1133">Transmembrane helix</keyword>
<organism evidence="3 4">
    <name type="scientific">Peptostreptococcus stomatis DSM 17678</name>
    <dbReference type="NCBI Taxonomy" id="596315"/>
    <lineage>
        <taxon>Bacteria</taxon>
        <taxon>Bacillati</taxon>
        <taxon>Bacillota</taxon>
        <taxon>Clostridia</taxon>
        <taxon>Peptostreptococcales</taxon>
        <taxon>Peptostreptococcaceae</taxon>
        <taxon>Peptostreptococcus</taxon>
    </lineage>
</organism>
<gene>
    <name evidence="3" type="ORF">HMPREF0634_0892</name>
</gene>
<dbReference type="SUPFAM" id="SSF158911">
    <property type="entry name" value="NEAT domain-like"/>
    <property type="match status" value="2"/>
</dbReference>
<feature type="transmembrane region" description="Helical" evidence="2">
    <location>
        <begin position="622"/>
        <end position="641"/>
    </location>
</feature>
<feature type="compositionally biased region" description="Polar residues" evidence="1">
    <location>
        <begin position="590"/>
        <end position="609"/>
    </location>
</feature>
<dbReference type="Proteomes" id="UP000003244">
    <property type="component" value="Unassembled WGS sequence"/>
</dbReference>
<protein>
    <submittedName>
        <fullName evidence="3">Iron transport-associated domain protein</fullName>
    </submittedName>
</protein>
<feature type="compositionally biased region" description="Low complexity" evidence="1">
    <location>
        <begin position="206"/>
        <end position="217"/>
    </location>
</feature>
<comment type="caution">
    <text evidence="3">The sequence shown here is derived from an EMBL/GenBank/DDBJ whole genome shotgun (WGS) entry which is preliminary data.</text>
</comment>
<dbReference type="OrthoDB" id="9806398at2"/>
<evidence type="ECO:0000256" key="2">
    <source>
        <dbReference type="SAM" id="Phobius"/>
    </source>
</evidence>
<evidence type="ECO:0000313" key="3">
    <source>
        <dbReference type="EMBL" id="EFM64035.1"/>
    </source>
</evidence>
<feature type="region of interest" description="Disordered" evidence="1">
    <location>
        <begin position="195"/>
        <end position="232"/>
    </location>
</feature>
<evidence type="ECO:0000256" key="1">
    <source>
        <dbReference type="SAM" id="MobiDB-lite"/>
    </source>
</evidence>
<proteinExistence type="predicted"/>
<dbReference type="AlphaFoldDB" id="E0E4Z7"/>
<dbReference type="eggNOG" id="ENOG502ZBX2">
    <property type="taxonomic scope" value="Bacteria"/>
</dbReference>
<keyword evidence="4" id="KW-1185">Reference proteome</keyword>
<reference evidence="3 4" key="1">
    <citation type="submission" date="2010-08" db="EMBL/GenBank/DDBJ databases">
        <authorList>
            <person name="Harkins D.M."/>
            <person name="Madupu R."/>
            <person name="Durkin A.S."/>
            <person name="Torralba M."/>
            <person name="Methe B."/>
            <person name="Sutton G.G."/>
            <person name="Nelson K.E."/>
        </authorList>
    </citation>
    <scope>NUCLEOTIDE SEQUENCE [LARGE SCALE GENOMIC DNA]</scope>
    <source>
        <strain evidence="3 4">DSM 17678</strain>
    </source>
</reference>
<dbReference type="Gene3D" id="2.60.40.1850">
    <property type="match status" value="2"/>
</dbReference>
<sequence length="672" mass="74642">MGVIVIDRLLGLSKSKRQTKINNRNFYKYLMRIIVSLALITSLLTSFVPDVSAATPPDGIYKVKLSLMKRYDEEKSMGDGAFVPTGFITVSGGKAKLRIKMIPLTAFNFRGYLSELLVKDQPVNVLSRYDEYDVYNNPTNGKDAKFKGVKYPKEMEFDLEWGEKDIFVQVYVPVMGELASGDQKARLRIDWPSNPESAKVSSINFDSSSVDDTSSSTGETANNAYQSKDTRNLPALEKGENISLEPGIYKLDVSLYHEREDKASMGNNAMVHDAELISKDGKYTFLLGSTTMEVSNIIASLVSLQIRDDNAYYHFAEPHAFDLSIPGEQDKRPEVFSFNLVRKDPMIYVKVDPKVKPMGEVPVGARLKIDWLGIKKIEESESVLYKKMKNGTPRKKFDPKEKIHKILPEGFELVAQPGAFKENIVFKVNPVTGGASFQKVTQKFGRGTAMKIYEFKIENDYGIPTKPSKSITIKAKLPSNIVKPKVYRLTDMAEMNTSVSGEYTSFTTDTYGEFAFVASNGSGSSGQLNNGNKSNNNSKALGGTNNNKSSSNNTNSNSKKTSDTKASSNSKATTNTVSATSISDLKNDATDFSTASQPESTDQANQPGNVTKTLKAKENPKVIFYSVLILTAIIAGSAYVYTKFSKRLIYEFKYNSYLKNKINEFNKVREIL</sequence>
<dbReference type="EMBL" id="ADGQ01000071">
    <property type="protein sequence ID" value="EFM64035.1"/>
    <property type="molecule type" value="Genomic_DNA"/>
</dbReference>
<keyword evidence="2" id="KW-0812">Transmembrane</keyword>
<evidence type="ECO:0000313" key="4">
    <source>
        <dbReference type="Proteomes" id="UP000003244"/>
    </source>
</evidence>
<dbReference type="InterPro" id="IPR037250">
    <property type="entry name" value="NEAT_dom_sf"/>
</dbReference>
<keyword evidence="2" id="KW-0472">Membrane</keyword>
<feature type="compositionally biased region" description="Low complexity" evidence="1">
    <location>
        <begin position="523"/>
        <end position="581"/>
    </location>
</feature>
<dbReference type="STRING" id="596315.HMPREF0634_0892"/>
<feature type="region of interest" description="Disordered" evidence="1">
    <location>
        <begin position="523"/>
        <end position="609"/>
    </location>
</feature>
<name>E0E4Z7_9FIRM</name>
<feature type="compositionally biased region" description="Polar residues" evidence="1">
    <location>
        <begin position="195"/>
        <end position="205"/>
    </location>
</feature>
<accession>E0E4Z7</accession>